<evidence type="ECO:0000313" key="3">
    <source>
        <dbReference type="Proteomes" id="UP001182556"/>
    </source>
</evidence>
<feature type="region of interest" description="Disordered" evidence="1">
    <location>
        <begin position="376"/>
        <end position="411"/>
    </location>
</feature>
<reference evidence="2" key="1">
    <citation type="submission" date="2023-02" db="EMBL/GenBank/DDBJ databases">
        <title>Identification and recombinant expression of a fungal hydrolase from Papiliotrema laurentii that hydrolyzes apple cutin and clears colloidal polyester polyurethane.</title>
        <authorList>
            <consortium name="DOE Joint Genome Institute"/>
            <person name="Roman V.A."/>
            <person name="Bojanowski C."/>
            <person name="Crable B.R."/>
            <person name="Wagner D.N."/>
            <person name="Hung C.S."/>
            <person name="Nadeau L.J."/>
            <person name="Schratz L."/>
            <person name="Haridas S."/>
            <person name="Pangilinan J."/>
            <person name="Lipzen A."/>
            <person name="Na H."/>
            <person name="Yan M."/>
            <person name="Ng V."/>
            <person name="Grigoriev I.V."/>
            <person name="Spatafora J.W."/>
            <person name="Barlow D."/>
            <person name="Biffinger J."/>
            <person name="Kelley-Loughnane N."/>
            <person name="Varaljay V.A."/>
            <person name="Crookes-Goodson W.J."/>
        </authorList>
    </citation>
    <scope>NUCLEOTIDE SEQUENCE</scope>
    <source>
        <strain evidence="2">5307AH</strain>
    </source>
</reference>
<protein>
    <submittedName>
        <fullName evidence="2">Uncharacterized protein</fullName>
    </submittedName>
</protein>
<feature type="compositionally biased region" description="Acidic residues" evidence="1">
    <location>
        <begin position="226"/>
        <end position="238"/>
    </location>
</feature>
<proteinExistence type="predicted"/>
<keyword evidence="3" id="KW-1185">Reference proteome</keyword>
<feature type="compositionally biased region" description="Acidic residues" evidence="1">
    <location>
        <begin position="162"/>
        <end position="174"/>
    </location>
</feature>
<accession>A0AAD9FUH7</accession>
<dbReference type="AlphaFoldDB" id="A0AAD9FUH7"/>
<feature type="compositionally biased region" description="Low complexity" evidence="1">
    <location>
        <begin position="1"/>
        <end position="24"/>
    </location>
</feature>
<feature type="compositionally biased region" description="Acidic residues" evidence="1">
    <location>
        <begin position="104"/>
        <end position="139"/>
    </location>
</feature>
<feature type="region of interest" description="Disordered" evidence="1">
    <location>
        <begin position="1"/>
        <end position="26"/>
    </location>
</feature>
<gene>
    <name evidence="2" type="ORF">DB88DRAFT_521511</name>
</gene>
<feature type="compositionally biased region" description="Basic and acidic residues" evidence="1">
    <location>
        <begin position="325"/>
        <end position="344"/>
    </location>
</feature>
<feature type="compositionally biased region" description="Polar residues" evidence="1">
    <location>
        <begin position="242"/>
        <end position="257"/>
    </location>
</feature>
<feature type="region of interest" description="Disordered" evidence="1">
    <location>
        <begin position="97"/>
        <end position="276"/>
    </location>
</feature>
<comment type="caution">
    <text evidence="2">The sequence shown here is derived from an EMBL/GenBank/DDBJ whole genome shotgun (WGS) entry which is preliminary data.</text>
</comment>
<dbReference type="EMBL" id="JAODAN010000002">
    <property type="protein sequence ID" value="KAK1926277.1"/>
    <property type="molecule type" value="Genomic_DNA"/>
</dbReference>
<name>A0AAD9FUH7_PAPLA</name>
<dbReference type="Proteomes" id="UP001182556">
    <property type="component" value="Unassembled WGS sequence"/>
</dbReference>
<evidence type="ECO:0000313" key="2">
    <source>
        <dbReference type="EMBL" id="KAK1926277.1"/>
    </source>
</evidence>
<sequence length="677" mass="74300">MNTPTTPPCNTSPSTPPSSGDLPSLCNSTPSPLFTYSPILLSPKDPIFPGTLPDGVLDRRFPLDVKAAHSLLQEAISGDRDASDASGFIAGIPHLRSALHPWDEVDEDEWENEDGKDDEKEDDEDDEDDWDEDDDEGEDHESFQSSSVASLEELYHHYELETIPEENEEEEQDVVDTVAHNHIYLFASNDSGSDLESESDDDRLSEADPVHGPSKLLSSLFQAASEDGEESDSDETPDDWVNHQSGVQGESNRNSTPLDRVSSLESPHPEYRMQSPVTFIPSLPGLQGLGIDLSPVPESPFDSTLPLTRTTGRRGRRRRRPRLSAHLERDERSRKSSSNERGSFDIDEQWSPGGWAHFNPLEELSMDERFFRLTSFQGPLSPIRRRPRSPPPSPRATGNKHDHPKAPGPNRKLSFAKEVTICDGTRHPTMTDSLVPGLYGEGLPRQRMAPTHSDSASIKSDVTMFLPTSDPLRHEIFHSLTRQIAPTTTTSSVSPLCLIPDDPNAVSPLLARDNALLLQHLLYPEGSPVTIVRSASGPQNGSIPSYVYHIGNHQSRNIAKNTPGPGQVSALRKSWKKLISFFRPLETPQTLNVITDTHVQNARNSGDLGKLKSNVSLPLVVQGTSNWTASSTLIPALAALGRECHPARRFLRKAGGLGRLLKPTGARSAPEVSGATV</sequence>
<feature type="region of interest" description="Disordered" evidence="1">
    <location>
        <begin position="294"/>
        <end position="349"/>
    </location>
</feature>
<feature type="compositionally biased region" description="Basic residues" evidence="1">
    <location>
        <begin position="311"/>
        <end position="323"/>
    </location>
</feature>
<organism evidence="2 3">
    <name type="scientific">Papiliotrema laurentii</name>
    <name type="common">Cryptococcus laurentii</name>
    <dbReference type="NCBI Taxonomy" id="5418"/>
    <lineage>
        <taxon>Eukaryota</taxon>
        <taxon>Fungi</taxon>
        <taxon>Dikarya</taxon>
        <taxon>Basidiomycota</taxon>
        <taxon>Agaricomycotina</taxon>
        <taxon>Tremellomycetes</taxon>
        <taxon>Tremellales</taxon>
        <taxon>Rhynchogastremaceae</taxon>
        <taxon>Papiliotrema</taxon>
    </lineage>
</organism>
<evidence type="ECO:0000256" key="1">
    <source>
        <dbReference type="SAM" id="MobiDB-lite"/>
    </source>
</evidence>